<reference evidence="2" key="1">
    <citation type="submission" date="2016-11" db="EMBL/GenBank/DDBJ databases">
        <authorList>
            <person name="Varghese N."/>
            <person name="Submissions S."/>
        </authorList>
    </citation>
    <scope>NUCLEOTIDE SEQUENCE [LARGE SCALE GENOMIC DNA]</scope>
    <source>
        <strain evidence="2">DSM 22212</strain>
    </source>
</reference>
<accession>A0A1M6SML9</accession>
<dbReference type="Proteomes" id="UP000185812">
    <property type="component" value="Unassembled WGS sequence"/>
</dbReference>
<dbReference type="AlphaFoldDB" id="A0A1M6SML9"/>
<dbReference type="STRING" id="633813.SAMN04488087_1150"/>
<protein>
    <submittedName>
        <fullName evidence="1">Uncharacterized protein</fullName>
    </submittedName>
</protein>
<dbReference type="EMBL" id="FRAU01000003">
    <property type="protein sequence ID" value="SHK45945.1"/>
    <property type="molecule type" value="Genomic_DNA"/>
</dbReference>
<sequence>MRTSFLMTALIQAAPATPRADLETLAQALNDTLVADVMLLPEEPALMVGLQVEVDPAEESRGALRGLICLLHQTVMRHLSDYRIGLHIQSVMPRAGSRPIGRLLEKSPLNPLIDQFASDLT</sequence>
<name>A0A1M6SML9_9BACT</name>
<dbReference type="RefSeq" id="WP_072715014.1">
    <property type="nucleotide sequence ID" value="NZ_FRAU01000003.1"/>
</dbReference>
<organism evidence="1 2">
    <name type="scientific">Rhodothermus profundi</name>
    <dbReference type="NCBI Taxonomy" id="633813"/>
    <lineage>
        <taxon>Bacteria</taxon>
        <taxon>Pseudomonadati</taxon>
        <taxon>Rhodothermota</taxon>
        <taxon>Rhodothermia</taxon>
        <taxon>Rhodothermales</taxon>
        <taxon>Rhodothermaceae</taxon>
        <taxon>Rhodothermus</taxon>
    </lineage>
</organism>
<proteinExistence type="predicted"/>
<evidence type="ECO:0000313" key="2">
    <source>
        <dbReference type="Proteomes" id="UP000185812"/>
    </source>
</evidence>
<evidence type="ECO:0000313" key="1">
    <source>
        <dbReference type="EMBL" id="SHK45945.1"/>
    </source>
</evidence>
<keyword evidence="2" id="KW-1185">Reference proteome</keyword>
<gene>
    <name evidence="1" type="ORF">SAMN04488087_1150</name>
</gene>